<dbReference type="PROSITE" id="PS50005">
    <property type="entry name" value="TPR"/>
    <property type="match status" value="1"/>
</dbReference>
<dbReference type="OrthoDB" id="1090267at2"/>
<feature type="coiled-coil region" evidence="2">
    <location>
        <begin position="331"/>
        <end position="360"/>
    </location>
</feature>
<dbReference type="GO" id="GO:0003677">
    <property type="term" value="F:DNA binding"/>
    <property type="evidence" value="ECO:0007669"/>
    <property type="project" value="UniProtKB-KW"/>
</dbReference>
<evidence type="ECO:0000256" key="3">
    <source>
        <dbReference type="SAM" id="Phobius"/>
    </source>
</evidence>
<keyword evidence="3" id="KW-0472">Membrane</keyword>
<feature type="transmembrane region" description="Helical" evidence="3">
    <location>
        <begin position="361"/>
        <end position="380"/>
    </location>
</feature>
<keyword evidence="4" id="KW-0732">Signal</keyword>
<dbReference type="SMART" id="SM00028">
    <property type="entry name" value="TPR"/>
    <property type="match status" value="2"/>
</dbReference>
<dbReference type="SUPFAM" id="SSF48452">
    <property type="entry name" value="TPR-like"/>
    <property type="match status" value="2"/>
</dbReference>
<feature type="chain" id="PRO_5016034605" evidence="4">
    <location>
        <begin position="26"/>
        <end position="543"/>
    </location>
</feature>
<keyword evidence="2" id="KW-0175">Coiled coil</keyword>
<dbReference type="RefSeq" id="WP_111319972.1">
    <property type="nucleotide sequence ID" value="NZ_QKZT01000010.1"/>
</dbReference>
<feature type="signal peptide" evidence="4">
    <location>
        <begin position="1"/>
        <end position="25"/>
    </location>
</feature>
<dbReference type="InterPro" id="IPR011990">
    <property type="entry name" value="TPR-like_helical_dom_sf"/>
</dbReference>
<evidence type="ECO:0000256" key="4">
    <source>
        <dbReference type="SAM" id="SignalP"/>
    </source>
</evidence>
<gene>
    <name evidence="5" type="ORF">LV85_02569</name>
</gene>
<dbReference type="InterPro" id="IPR019734">
    <property type="entry name" value="TPR_rpt"/>
</dbReference>
<dbReference type="Proteomes" id="UP000248882">
    <property type="component" value="Unassembled WGS sequence"/>
</dbReference>
<sequence>MKNPTYPYRLLVGFAALLISSSCFAQVDQLRLKNSDEEAVFFEDSLLLHQSDPQINELQQSYAESLAQGDTLEAITALNSLSRLYTNRVNYAKSYDGYWQAMLLAELVGAEKSKASSYNGLAILYSLYERKDEALKYYSLALDIHKRLINAGTLDSLSLRESYFPLAVHYKYEGQFALANEYLDSCELIKTTNLGNSLLTQAERAHIQVLEGDFHSARQLFDNLDEGMKKQNPEFLIIFYNYIADMHFLSGELSASENSYRQAIAAAFEYQSHLNYIPDIYEKLASVLSKSGKAVEANHYLKLANDINRSLYSSRSPNNRYLLEIKDEFRLQQQRNKEAAQAQELKNLQQENEISQLQKTLLVIGIGFIISIGFFFFKYWRSKHKAEKRQIENLRKLEIEKAQEIVQIKNQELTGSTLKIIAKDELLNEVKENLRTLESKPNPNDIKKLIRAIDFNKDQSWLDFEKRFLALNENFYEKIRTLHPNLKPYDLKICALIKLDFSGKEIARLLGISPESANTSRYRLRKKLELKTEDNLAEYIQRI</sequence>
<keyword evidence="5" id="KW-0238">DNA-binding</keyword>
<evidence type="ECO:0000256" key="2">
    <source>
        <dbReference type="SAM" id="Coils"/>
    </source>
</evidence>
<protein>
    <submittedName>
        <fullName evidence="5">DNA-binding CsgD family transcriptional regulator</fullName>
    </submittedName>
</protein>
<keyword evidence="6" id="KW-1185">Reference proteome</keyword>
<comment type="caution">
    <text evidence="5">The sequence shown here is derived from an EMBL/GenBank/DDBJ whole genome shotgun (WGS) entry which is preliminary data.</text>
</comment>
<feature type="coiled-coil region" evidence="2">
    <location>
        <begin position="394"/>
        <end position="440"/>
    </location>
</feature>
<organism evidence="5 6">
    <name type="scientific">Algoriphagus chordae</name>
    <dbReference type="NCBI Taxonomy" id="237019"/>
    <lineage>
        <taxon>Bacteria</taxon>
        <taxon>Pseudomonadati</taxon>
        <taxon>Bacteroidota</taxon>
        <taxon>Cytophagia</taxon>
        <taxon>Cytophagales</taxon>
        <taxon>Cyclobacteriaceae</taxon>
        <taxon>Algoriphagus</taxon>
    </lineage>
</organism>
<proteinExistence type="predicted"/>
<dbReference type="Gene3D" id="1.10.10.10">
    <property type="entry name" value="Winged helix-like DNA-binding domain superfamily/Winged helix DNA-binding domain"/>
    <property type="match status" value="1"/>
</dbReference>
<evidence type="ECO:0000256" key="1">
    <source>
        <dbReference type="PROSITE-ProRule" id="PRU00339"/>
    </source>
</evidence>
<reference evidence="5 6" key="1">
    <citation type="submission" date="2018-06" db="EMBL/GenBank/DDBJ databases">
        <title>Genomic Encyclopedia of Archaeal and Bacterial Type Strains, Phase II (KMG-II): from individual species to whole genera.</title>
        <authorList>
            <person name="Goeker M."/>
        </authorList>
    </citation>
    <scope>NUCLEOTIDE SEQUENCE [LARGE SCALE GENOMIC DNA]</scope>
    <source>
        <strain evidence="5 6">DSM 19830</strain>
    </source>
</reference>
<evidence type="ECO:0000313" key="5">
    <source>
        <dbReference type="EMBL" id="PZX51026.1"/>
    </source>
</evidence>
<feature type="repeat" description="TPR" evidence="1">
    <location>
        <begin position="115"/>
        <end position="148"/>
    </location>
</feature>
<keyword evidence="3" id="KW-1133">Transmembrane helix</keyword>
<evidence type="ECO:0000313" key="6">
    <source>
        <dbReference type="Proteomes" id="UP000248882"/>
    </source>
</evidence>
<dbReference type="AlphaFoldDB" id="A0A2W7QV06"/>
<accession>A0A2W7QV06</accession>
<dbReference type="GO" id="GO:0006355">
    <property type="term" value="P:regulation of DNA-templated transcription"/>
    <property type="evidence" value="ECO:0007669"/>
    <property type="project" value="InterPro"/>
</dbReference>
<dbReference type="SUPFAM" id="SSF46894">
    <property type="entry name" value="C-terminal effector domain of the bipartite response regulators"/>
    <property type="match status" value="1"/>
</dbReference>
<name>A0A2W7QV06_9BACT</name>
<dbReference type="PROSITE" id="PS51257">
    <property type="entry name" value="PROKAR_LIPOPROTEIN"/>
    <property type="match status" value="1"/>
</dbReference>
<keyword evidence="3" id="KW-0812">Transmembrane</keyword>
<dbReference type="InterPro" id="IPR036388">
    <property type="entry name" value="WH-like_DNA-bd_sf"/>
</dbReference>
<dbReference type="Gene3D" id="1.25.40.10">
    <property type="entry name" value="Tetratricopeptide repeat domain"/>
    <property type="match status" value="2"/>
</dbReference>
<dbReference type="EMBL" id="QKZT01000010">
    <property type="protein sequence ID" value="PZX51026.1"/>
    <property type="molecule type" value="Genomic_DNA"/>
</dbReference>
<keyword evidence="1" id="KW-0802">TPR repeat</keyword>
<dbReference type="InterPro" id="IPR016032">
    <property type="entry name" value="Sig_transdc_resp-reg_C-effctor"/>
</dbReference>